<dbReference type="InterPro" id="IPR050684">
    <property type="entry name" value="HTH-Siroheme_Decarb"/>
</dbReference>
<evidence type="ECO:0000259" key="7">
    <source>
        <dbReference type="Pfam" id="PF22451"/>
    </source>
</evidence>
<organism evidence="8 9">
    <name type="scientific">Clostridium chromiireducens</name>
    <dbReference type="NCBI Taxonomy" id="225345"/>
    <lineage>
        <taxon>Bacteria</taxon>
        <taxon>Bacillati</taxon>
        <taxon>Bacillota</taxon>
        <taxon>Clostridia</taxon>
        <taxon>Eubacteriales</taxon>
        <taxon>Clostridiaceae</taxon>
        <taxon>Clostridium</taxon>
    </lineage>
</organism>
<evidence type="ECO:0000259" key="6">
    <source>
        <dbReference type="Pfam" id="PF17805"/>
    </source>
</evidence>
<evidence type="ECO:0000256" key="5">
    <source>
        <dbReference type="ARBA" id="ARBA00048470"/>
    </source>
</evidence>
<proteinExistence type="inferred from homology"/>
<evidence type="ECO:0000256" key="3">
    <source>
        <dbReference type="ARBA" id="ARBA00023457"/>
    </source>
</evidence>
<dbReference type="PANTHER" id="PTHR43413">
    <property type="entry name" value="TRANSCRIPTIONAL REGULATOR, ASNC FAMILY"/>
    <property type="match status" value="1"/>
</dbReference>
<dbReference type="EMBL" id="QXDJ01000012">
    <property type="protein sequence ID" value="RII31833.1"/>
    <property type="molecule type" value="Genomic_DNA"/>
</dbReference>
<dbReference type="Pfam" id="PF22451">
    <property type="entry name" value="NirdL-like_HTH"/>
    <property type="match status" value="1"/>
</dbReference>
<comment type="catalytic activity">
    <reaction evidence="5">
        <text>siroheme + 2 H(+) = 12,18-didecarboxysiroheme + 2 CO2</text>
        <dbReference type="Rhea" id="RHEA:19093"/>
        <dbReference type="ChEBI" id="CHEBI:15378"/>
        <dbReference type="ChEBI" id="CHEBI:16526"/>
        <dbReference type="ChEBI" id="CHEBI:60052"/>
        <dbReference type="ChEBI" id="CHEBI:140497"/>
        <dbReference type="EC" id="4.1.1.111"/>
    </reaction>
</comment>
<dbReference type="RefSeq" id="WP_119368299.1">
    <property type="nucleotide sequence ID" value="NZ_QXDJ01000012.1"/>
</dbReference>
<evidence type="ECO:0000256" key="1">
    <source>
        <dbReference type="ARBA" id="ARBA00023239"/>
    </source>
</evidence>
<sequence length="158" mass="18638">MFDSLEKAIIRRLSEDIPLSPEPYKIIAEELGISEKILLTKIQQLYDKQIIRRVGGILYHRKSGYNANAMVVWIVPEDKIDEIGKTLSYFTEITHCYQRPTFQDWPYNLFTMIHSETKEECENNIKRISETINISKYKVLYSTKELKKSSMKYFSESN</sequence>
<keyword evidence="1" id="KW-0456">Lyase</keyword>
<feature type="domain" description="Siroheme decarboxylase AsnC-like ligand binding" evidence="6">
    <location>
        <begin position="62"/>
        <end position="147"/>
    </location>
</feature>
<feature type="domain" description="Siroheme decarboxylase NirL-like HTH" evidence="7">
    <location>
        <begin position="6"/>
        <end position="52"/>
    </location>
</feature>
<reference evidence="8 9" key="1">
    <citation type="submission" date="2018-08" db="EMBL/GenBank/DDBJ databases">
        <title>Genome of Clostridium chromiireducens C1, DSM12136.</title>
        <authorList>
            <person name="Xing M."/>
            <person name="Wei Y."/>
            <person name="Ang E.L."/>
            <person name="Zhao H."/>
            <person name="Zhang Y."/>
        </authorList>
    </citation>
    <scope>NUCLEOTIDE SEQUENCE [LARGE SCALE GENOMIC DNA]</scope>
    <source>
        <strain evidence="8 9">C1</strain>
    </source>
</reference>
<gene>
    <name evidence="8" type="ORF">D2A34_26055</name>
</gene>
<comment type="caution">
    <text evidence="8">The sequence shown here is derived from an EMBL/GenBank/DDBJ whole genome shotgun (WGS) entry which is preliminary data.</text>
</comment>
<protein>
    <recommendedName>
        <fullName evidence="4">siroheme decarboxylase</fullName>
        <ecNumber evidence="4">4.1.1.111</ecNumber>
    </recommendedName>
</protein>
<name>A0A399IG48_9CLOT</name>
<evidence type="ECO:0000313" key="8">
    <source>
        <dbReference type="EMBL" id="RII31833.1"/>
    </source>
</evidence>
<accession>A0A399IG48</accession>
<evidence type="ECO:0000313" key="9">
    <source>
        <dbReference type="Proteomes" id="UP000265930"/>
    </source>
</evidence>
<dbReference type="InterPro" id="IPR040523">
    <property type="entry name" value="AsnC_trans_reg2"/>
</dbReference>
<dbReference type="AlphaFoldDB" id="A0A399IG48"/>
<dbReference type="Proteomes" id="UP000265930">
    <property type="component" value="Unassembled WGS sequence"/>
</dbReference>
<dbReference type="InterPro" id="IPR053953">
    <property type="entry name" value="NirdL-like_HTH"/>
</dbReference>
<comment type="pathway">
    <text evidence="2">Porphyrin-containing compound metabolism.</text>
</comment>
<dbReference type="GO" id="GO:0016829">
    <property type="term" value="F:lyase activity"/>
    <property type="evidence" value="ECO:0007669"/>
    <property type="project" value="UniProtKB-KW"/>
</dbReference>
<evidence type="ECO:0000256" key="4">
    <source>
        <dbReference type="ARBA" id="ARBA00023471"/>
    </source>
</evidence>
<dbReference type="Pfam" id="PF17805">
    <property type="entry name" value="AsnC_trans_reg2"/>
    <property type="match status" value="1"/>
</dbReference>
<dbReference type="PANTHER" id="PTHR43413:SF1">
    <property type="entry name" value="SIROHEME DECARBOXYLASE NIRL SUBUNIT"/>
    <property type="match status" value="1"/>
</dbReference>
<evidence type="ECO:0000256" key="2">
    <source>
        <dbReference type="ARBA" id="ARBA00023444"/>
    </source>
</evidence>
<dbReference type="Gene3D" id="3.30.70.3460">
    <property type="match status" value="1"/>
</dbReference>
<comment type="similarity">
    <text evidence="3">Belongs to the Ahb/Nir family.</text>
</comment>
<dbReference type="EC" id="4.1.1.111" evidence="4"/>